<dbReference type="EMBL" id="JANSHE010000352">
    <property type="protein sequence ID" value="KAJ3012072.1"/>
    <property type="molecule type" value="Genomic_DNA"/>
</dbReference>
<dbReference type="Proteomes" id="UP001144978">
    <property type="component" value="Unassembled WGS sequence"/>
</dbReference>
<protein>
    <submittedName>
        <fullName evidence="1">Uncharacterized protein</fullName>
    </submittedName>
</protein>
<keyword evidence="2" id="KW-1185">Reference proteome</keyword>
<evidence type="ECO:0000313" key="2">
    <source>
        <dbReference type="Proteomes" id="UP001144978"/>
    </source>
</evidence>
<reference evidence="1" key="1">
    <citation type="submission" date="2022-08" db="EMBL/GenBank/DDBJ databases">
        <title>Genome Sequence of Pycnoporus sanguineus.</title>
        <authorList>
            <person name="Buettner E."/>
        </authorList>
    </citation>
    <scope>NUCLEOTIDE SEQUENCE</scope>
    <source>
        <strain evidence="1">CG-C14</strain>
    </source>
</reference>
<organism evidence="1 2">
    <name type="scientific">Trametes sanguinea</name>
    <dbReference type="NCBI Taxonomy" id="158606"/>
    <lineage>
        <taxon>Eukaryota</taxon>
        <taxon>Fungi</taxon>
        <taxon>Dikarya</taxon>
        <taxon>Basidiomycota</taxon>
        <taxon>Agaricomycotina</taxon>
        <taxon>Agaricomycetes</taxon>
        <taxon>Polyporales</taxon>
        <taxon>Polyporaceae</taxon>
        <taxon>Trametes</taxon>
    </lineage>
</organism>
<accession>A0ACC1Q6M6</accession>
<proteinExistence type="predicted"/>
<evidence type="ECO:0000313" key="1">
    <source>
        <dbReference type="EMBL" id="KAJ3012072.1"/>
    </source>
</evidence>
<name>A0ACC1Q6M6_9APHY</name>
<gene>
    <name evidence="1" type="ORF">NUW54_g1980</name>
</gene>
<comment type="caution">
    <text evidence="1">The sequence shown here is derived from an EMBL/GenBank/DDBJ whole genome shotgun (WGS) entry which is preliminary data.</text>
</comment>
<sequence>MEEECEGGGRLPGTLRPGSTGRGSAEKFARERIGLGEGVYYRAAGAGILRKGACSGSCLVRRLPLLLLSLLSLSNPRPLLPVALSFCPPPTDTTSSSPPVCRHEHSRQAHALARPSLIPGIVAVP</sequence>